<protein>
    <submittedName>
        <fullName evidence="8">Uracil/xanthine transporter</fullName>
    </submittedName>
</protein>
<feature type="transmembrane region" description="Helical" evidence="7">
    <location>
        <begin position="314"/>
        <end position="334"/>
    </location>
</feature>
<name>A0A0D6Z9P6_9BACI</name>
<evidence type="ECO:0000256" key="6">
    <source>
        <dbReference type="ARBA" id="ARBA00023136"/>
    </source>
</evidence>
<evidence type="ECO:0000313" key="9">
    <source>
        <dbReference type="Proteomes" id="UP000032512"/>
    </source>
</evidence>
<feature type="transmembrane region" description="Helical" evidence="7">
    <location>
        <begin position="341"/>
        <end position="358"/>
    </location>
</feature>
<dbReference type="PANTHER" id="PTHR42810">
    <property type="entry name" value="PURINE PERMEASE C1399.01C-RELATED"/>
    <property type="match status" value="1"/>
</dbReference>
<feature type="transmembrane region" description="Helical" evidence="7">
    <location>
        <begin position="128"/>
        <end position="150"/>
    </location>
</feature>
<feature type="transmembrane region" description="Helical" evidence="7">
    <location>
        <begin position="187"/>
        <end position="208"/>
    </location>
</feature>
<feature type="transmembrane region" description="Helical" evidence="7">
    <location>
        <begin position="75"/>
        <end position="95"/>
    </location>
</feature>
<dbReference type="PATRIC" id="fig|285983.3.peg.118"/>
<evidence type="ECO:0000256" key="3">
    <source>
        <dbReference type="ARBA" id="ARBA00022448"/>
    </source>
</evidence>
<feature type="transmembrane region" description="Helical" evidence="7">
    <location>
        <begin position="230"/>
        <end position="253"/>
    </location>
</feature>
<feature type="transmembrane region" description="Helical" evidence="7">
    <location>
        <begin position="274"/>
        <end position="294"/>
    </location>
</feature>
<evidence type="ECO:0000256" key="5">
    <source>
        <dbReference type="ARBA" id="ARBA00022989"/>
    </source>
</evidence>
<evidence type="ECO:0000256" key="1">
    <source>
        <dbReference type="ARBA" id="ARBA00004141"/>
    </source>
</evidence>
<accession>A0A0D6Z9P6</accession>
<evidence type="ECO:0000256" key="7">
    <source>
        <dbReference type="SAM" id="Phobius"/>
    </source>
</evidence>
<keyword evidence="9" id="KW-1185">Reference proteome</keyword>
<dbReference type="Proteomes" id="UP000032512">
    <property type="component" value="Unassembled WGS sequence"/>
</dbReference>
<feature type="transmembrane region" description="Helical" evidence="7">
    <location>
        <begin position="370"/>
        <end position="387"/>
    </location>
</feature>
<evidence type="ECO:0000256" key="4">
    <source>
        <dbReference type="ARBA" id="ARBA00022692"/>
    </source>
</evidence>
<dbReference type="InterPro" id="IPR006043">
    <property type="entry name" value="NCS2"/>
</dbReference>
<feature type="transmembrane region" description="Helical" evidence="7">
    <location>
        <begin position="101"/>
        <end position="121"/>
    </location>
</feature>
<dbReference type="Pfam" id="PF00860">
    <property type="entry name" value="Xan_ur_permease"/>
    <property type="match status" value="1"/>
</dbReference>
<keyword evidence="5 7" id="KW-1133">Transmembrane helix</keyword>
<dbReference type="OrthoDB" id="5597247at2"/>
<gene>
    <name evidence="8" type="ORF">UB32_08050</name>
</gene>
<feature type="transmembrane region" description="Helical" evidence="7">
    <location>
        <begin position="399"/>
        <end position="417"/>
    </location>
</feature>
<feature type="transmembrane region" description="Helical" evidence="7">
    <location>
        <begin position="44"/>
        <end position="63"/>
    </location>
</feature>
<dbReference type="RefSeq" id="WP_044392718.1">
    <property type="nucleotide sequence ID" value="NZ_JXIQ01000067.1"/>
</dbReference>
<evidence type="ECO:0000256" key="2">
    <source>
        <dbReference type="ARBA" id="ARBA00008821"/>
    </source>
</evidence>
<dbReference type="AlphaFoldDB" id="A0A0D6Z9P6"/>
<organism evidence="8 9">
    <name type="scientific">Mesobacillus subterraneus</name>
    <dbReference type="NCBI Taxonomy" id="285983"/>
    <lineage>
        <taxon>Bacteria</taxon>
        <taxon>Bacillati</taxon>
        <taxon>Bacillota</taxon>
        <taxon>Bacilli</taxon>
        <taxon>Bacillales</taxon>
        <taxon>Bacillaceae</taxon>
        <taxon>Mesobacillus</taxon>
    </lineage>
</organism>
<keyword evidence="3" id="KW-0813">Transport</keyword>
<evidence type="ECO:0000313" key="8">
    <source>
        <dbReference type="EMBL" id="KIY22529.1"/>
    </source>
</evidence>
<reference evidence="8 9" key="1">
    <citation type="submission" date="2015-01" db="EMBL/GenBank/DDBJ databases">
        <title>Draft genome sequences of the supercritical CO2 tolerant bacteria Bacillus subterraneus MITOT1 and Bacillus cereus MIT0214.</title>
        <authorList>
            <person name="Peet K.C."/>
            <person name="Thompson J.R."/>
        </authorList>
    </citation>
    <scope>NUCLEOTIDE SEQUENCE [LARGE SCALE GENOMIC DNA]</scope>
    <source>
        <strain evidence="8 9">MITOT1</strain>
    </source>
</reference>
<dbReference type="PANTHER" id="PTHR42810:SF4">
    <property type="entry name" value="URIC ACID TRANSPORTER UACT"/>
    <property type="match status" value="1"/>
</dbReference>
<sequence length="428" mass="45504">MNSLKSTAMWLAGVQWLFFMFANTVVIPITIGHAFDLSAAETASALQLSFIFTGVACILQVLIGHKYPIMEGQAGLWWGAILSIAASASAAGYTLTEVGGSLSLGIILSGILVATLGLLGIGKILDRMFTPVVMSAVMFLLASQLILIFVKGMFGITENGGINMPVATLSVFLVILVAFLTIKGPGLISNFSILIGIVIGWILFAFFFDTEPQAEAGSGNLFMLFPWGELHFNSGIVLFAVLAGLVNTTNTMASVKGVASIVKKNPDEGTYRRAFLLTGANSVFAGLFGLVPYAPYISSIGFLQSTRIMNRAPLLIGGGLFAILGLVPPLGSFFSTLPASVGNAVLFVAYLQLFSGAVRNLEGIELSHKTIYRIAAPVLFGIALMNIPASAFSTIPMMIRPLVSNGMLMGILLAILLENTVRWDKFDR</sequence>
<comment type="caution">
    <text evidence="8">The sequence shown here is derived from an EMBL/GenBank/DDBJ whole genome shotgun (WGS) entry which is preliminary data.</text>
</comment>
<dbReference type="EMBL" id="JXIQ01000067">
    <property type="protein sequence ID" value="KIY22529.1"/>
    <property type="molecule type" value="Genomic_DNA"/>
</dbReference>
<dbReference type="GO" id="GO:0005886">
    <property type="term" value="C:plasma membrane"/>
    <property type="evidence" value="ECO:0007669"/>
    <property type="project" value="TreeGrafter"/>
</dbReference>
<dbReference type="NCBIfam" id="NF008502">
    <property type="entry name" value="PRK11412.1"/>
    <property type="match status" value="1"/>
</dbReference>
<proteinExistence type="inferred from homology"/>
<feature type="transmembrane region" description="Helical" evidence="7">
    <location>
        <begin position="162"/>
        <end position="180"/>
    </location>
</feature>
<keyword evidence="4 7" id="KW-0812">Transmembrane</keyword>
<comment type="similarity">
    <text evidence="2">Belongs to the nucleobase:cation symporter-2 (NCS2) (TC 2.A.40) family.</text>
</comment>
<comment type="subcellular location">
    <subcellularLocation>
        <location evidence="1">Membrane</location>
        <topology evidence="1">Multi-pass membrane protein</topology>
    </subcellularLocation>
</comment>
<dbReference type="GO" id="GO:0042907">
    <property type="term" value="F:xanthine transmembrane transporter activity"/>
    <property type="evidence" value="ECO:0007669"/>
    <property type="project" value="TreeGrafter"/>
</dbReference>
<dbReference type="NCBIfam" id="NF037981">
    <property type="entry name" value="NCS2_1"/>
    <property type="match status" value="1"/>
</dbReference>
<keyword evidence="6 7" id="KW-0472">Membrane</keyword>